<keyword evidence="1" id="KW-1245">Viral tail assembly</keyword>
<keyword evidence="1" id="KW-1188">Viral release from host cell</keyword>
<feature type="transmembrane region" description="Helical" evidence="2">
    <location>
        <begin position="516"/>
        <end position="545"/>
    </location>
</feature>
<dbReference type="KEGG" id="vg:13405594"/>
<reference evidence="4 5" key="1">
    <citation type="journal article" date="2012" name="BMC Genomics">
        <title>Comparative analysis of two phenotypically-similar but genomically-distinct Burkholderia cenocepacia-specific bacteriophages.</title>
        <authorList>
            <person name="Lynch K.H."/>
            <person name="Stothard P."/>
            <person name="Dennis J.J."/>
        </authorList>
    </citation>
    <scope>NUCLEOTIDE SEQUENCE [LARGE SCALE GENOMIC DNA]</scope>
</reference>
<evidence type="ECO:0000259" key="3">
    <source>
        <dbReference type="Pfam" id="PF20155"/>
    </source>
</evidence>
<name>I6NKY8_9CAUD</name>
<dbReference type="InterPro" id="IPR013491">
    <property type="entry name" value="Tape_meas_N"/>
</dbReference>
<gene>
    <name evidence="4" type="ORF">KL1_00021</name>
</gene>
<dbReference type="GO" id="GO:0098003">
    <property type="term" value="P:viral tail assembly"/>
    <property type="evidence" value="ECO:0007669"/>
    <property type="project" value="UniProtKB-KW"/>
</dbReference>
<feature type="transmembrane region" description="Helical" evidence="2">
    <location>
        <begin position="485"/>
        <end position="509"/>
    </location>
</feature>
<organism evidence="4 5">
    <name type="scientific">Burkholderia phage vB_BceS_KL1</name>
    <dbReference type="NCBI Taxonomy" id="1132026"/>
    <lineage>
        <taxon>Viruses</taxon>
        <taxon>Duplodnaviria</taxon>
        <taxon>Heunggongvirae</taxon>
        <taxon>Uroviricota</taxon>
        <taxon>Caudoviricetes</taxon>
        <taxon>Jondennisvirinae</taxon>
        <taxon>Kilunavirus</taxon>
        <taxon>Kilunavirus KL1</taxon>
    </lineage>
</organism>
<dbReference type="RefSeq" id="YP_006560772.1">
    <property type="nucleotide sequence ID" value="NC_018278.1"/>
</dbReference>
<dbReference type="Pfam" id="PF20155">
    <property type="entry name" value="TMP_3"/>
    <property type="match status" value="1"/>
</dbReference>
<keyword evidence="5" id="KW-1185">Reference proteome</keyword>
<dbReference type="GeneID" id="13405594"/>
<evidence type="ECO:0000256" key="2">
    <source>
        <dbReference type="SAM" id="Phobius"/>
    </source>
</evidence>
<proteinExistence type="predicted"/>
<evidence type="ECO:0000313" key="4">
    <source>
        <dbReference type="EMBL" id="AEX56104.1"/>
    </source>
</evidence>
<evidence type="ECO:0000313" key="5">
    <source>
        <dbReference type="Proteomes" id="UP000009001"/>
    </source>
</evidence>
<keyword evidence="2" id="KW-1133">Transmembrane helix</keyword>
<feature type="domain" description="Tape measure protein N-terminal" evidence="3">
    <location>
        <begin position="273"/>
        <end position="464"/>
    </location>
</feature>
<protein>
    <submittedName>
        <fullName evidence="4">Tail tape measure</fullName>
    </submittedName>
</protein>
<accession>I6NKY8</accession>
<keyword evidence="2" id="KW-0812">Transmembrane</keyword>
<dbReference type="NCBIfam" id="TIGR02675">
    <property type="entry name" value="tape_meas_nterm"/>
    <property type="match status" value="1"/>
</dbReference>
<evidence type="ECO:0000256" key="1">
    <source>
        <dbReference type="ARBA" id="ARBA00022465"/>
    </source>
</evidence>
<sequence length="1272" mass="133610">MADENISIQIQDKVSPSISTKLKTIASDARDADAAVKNLQAQLKGISASSGLTKLQTELSRTALQQQKLATETQKTQAAMAGVEAALNRAVAAEARANAALAQLAAVQSKASTEAQKLATEQQRTAAAAAQAATAQANLSAAQTNNATAAQRLSTAQQQTTTATANAAAATTRAATAATQGQTATQNLAAATTRASTAQTQGATAAQRLATEQQRTAVQTANAAAANDRAALAALRLQVAQDKAANSTKNAGTALAGYLRTAAGLVGVGLSVKGIIDMGDAYTTLQNKLQNVTTSQAQVNKLTGELFELANRTRSGVDETATAFTRFDRALKFMGKSQQDSLRLTETINKALIVSGATSGEASSALLQLSQAFNAGKLQGDEFRAVSENMPMVLDAVAKALNVPINQVKKYASEGKITSEVLYKAFSLIQQSVDDTFAKTTPTIGQSLTVLSNSAKQFFGELNKSTGFTATLSKLILALANNMDILAAAIAVVGAAFLAYFGSSIVTAITTATRAVGLFTAAIAANPIGLLLVGISAAISAIVIFGDKIKVTSDGLVTLKDVALAVWSFISDGAKAVGEVIQSVWDTAIDWINEKTNGWGEQFRNIGDTIMKLAKGYGNFQIAVWVGAYNAIKVLWNNFPALMQGFFASVVNFGASAVELLVNSWQVGLRGIAKLAESIAPDMSKSLTSALDSLKVELPRMDVSQEAKDAAGQFGKAFTDAFQQDYLGDAGKAIMDRASQISAARRAAEAANSNTQLRGAGSNQLGADTDEKAAKAAERRALALQKINTQLDNELNRMFQLQPQREAQAKFDQIEESLIQKKIKLTDDEKTSIMGRIKAIQDATVVQQKFDAIYNEAVGPARDYNATLDAAQKLLSQGAITQDQYTRAITKATEEYKNNQDPMRQYNKDLQQQFDLLNMLPKQREVEQQVMQVQNDLLAKGITLNAQELAQLRERLTLLQQLNGVSQQEASLLDSSVNKRQSFIDQLTAINKLLADQKSGFTKSDALTAIGGSDVGQYLAGSPEMVNAQVTQLQTMYEQIDQLRQADLISEQTASAAKLQIWNAQQNAQLQTATTFFSGLAQLQNSSNKRLAAIGKAAAITQAIINTYQSATGAYAAMASIPYVGPALGAAAAAAAIAAGMANVAAIRSQGTTGYMTGGYTGDGPQGAIAGVVHGQEFVMNAAATNRIGVANLQALQSGAASVQGAGGNAGGGQNVGNGGGEQSTNVQVPVKVVNVIDPSEALNALNTSAGERLILNVIERNPNTVRKMVGS</sequence>
<keyword evidence="2" id="KW-0472">Membrane</keyword>
<dbReference type="Proteomes" id="UP000009001">
    <property type="component" value="Segment"/>
</dbReference>
<dbReference type="EMBL" id="JF939047">
    <property type="protein sequence ID" value="AEX56104.1"/>
    <property type="molecule type" value="Genomic_DNA"/>
</dbReference>